<dbReference type="EMBL" id="JAPDFW010000086">
    <property type="protein sequence ID" value="KAJ5071647.1"/>
    <property type="molecule type" value="Genomic_DNA"/>
</dbReference>
<feature type="region of interest" description="Disordered" evidence="1">
    <location>
        <begin position="103"/>
        <end position="125"/>
    </location>
</feature>
<evidence type="ECO:0000313" key="2">
    <source>
        <dbReference type="EMBL" id="KAJ5071647.1"/>
    </source>
</evidence>
<feature type="compositionally biased region" description="Basic residues" evidence="1">
    <location>
        <begin position="104"/>
        <end position="125"/>
    </location>
</feature>
<protein>
    <submittedName>
        <fullName evidence="2">Uncharacterized protein</fullName>
    </submittedName>
</protein>
<keyword evidence="3" id="KW-1185">Reference proteome</keyword>
<evidence type="ECO:0000313" key="3">
    <source>
        <dbReference type="Proteomes" id="UP001149090"/>
    </source>
</evidence>
<sequence length="125" mass="14769">MDFNENNQEYFQNSNLNSNLNSTEDPPLYDLVQTNDLLSLNGFSPIQSDFDPKSEIHSILVFKKLVEILKQFQKNKIIKENKEKEILQLNLTISQQQQQILLQQRRKKTTRSYPKTIRRKNSNSL</sequence>
<evidence type="ECO:0000256" key="1">
    <source>
        <dbReference type="SAM" id="MobiDB-lite"/>
    </source>
</evidence>
<reference evidence="2" key="1">
    <citation type="submission" date="2022-10" db="EMBL/GenBank/DDBJ databases">
        <title>Novel sulphate-reducing endosymbionts in the free-living metamonad Anaeramoeba.</title>
        <authorList>
            <person name="Jerlstrom-Hultqvist J."/>
            <person name="Cepicka I."/>
            <person name="Gallot-Lavallee L."/>
            <person name="Salas-Leiva D."/>
            <person name="Curtis B.A."/>
            <person name="Zahonova K."/>
            <person name="Pipaliya S."/>
            <person name="Dacks J."/>
            <person name="Roger A.J."/>
        </authorList>
    </citation>
    <scope>NUCLEOTIDE SEQUENCE</scope>
    <source>
        <strain evidence="2">BMAN</strain>
    </source>
</reference>
<dbReference type="Proteomes" id="UP001149090">
    <property type="component" value="Unassembled WGS sequence"/>
</dbReference>
<organism evidence="2 3">
    <name type="scientific">Anaeramoeba ignava</name>
    <name type="common">Anaerobic marine amoeba</name>
    <dbReference type="NCBI Taxonomy" id="1746090"/>
    <lineage>
        <taxon>Eukaryota</taxon>
        <taxon>Metamonada</taxon>
        <taxon>Anaeramoebidae</taxon>
        <taxon>Anaeramoeba</taxon>
    </lineage>
</organism>
<gene>
    <name evidence="2" type="ORF">M0811_10056</name>
</gene>
<comment type="caution">
    <text evidence="2">The sequence shown here is derived from an EMBL/GenBank/DDBJ whole genome shotgun (WGS) entry which is preliminary data.</text>
</comment>
<name>A0A9Q0LF17_ANAIG</name>
<accession>A0A9Q0LF17</accession>
<dbReference type="AlphaFoldDB" id="A0A9Q0LF17"/>
<proteinExistence type="predicted"/>